<keyword evidence="10" id="KW-0406">Ion transport</keyword>
<feature type="binding site" evidence="14">
    <location>
        <begin position="127"/>
        <end position="130"/>
    </location>
    <ligand>
        <name>GTP</name>
        <dbReference type="ChEBI" id="CHEBI:37565"/>
        <label>1</label>
    </ligand>
</feature>
<evidence type="ECO:0000256" key="10">
    <source>
        <dbReference type="ARBA" id="ARBA00023065"/>
    </source>
</evidence>
<dbReference type="AlphaFoldDB" id="A0A2K8U844"/>
<dbReference type="InterPro" id="IPR006073">
    <property type="entry name" value="GTP-bd"/>
</dbReference>
<dbReference type="PRINTS" id="PR00326">
    <property type="entry name" value="GTP1OBG"/>
</dbReference>
<dbReference type="GO" id="GO:0015093">
    <property type="term" value="F:ferrous iron transmembrane transporter activity"/>
    <property type="evidence" value="ECO:0007669"/>
    <property type="project" value="UniProtKB-UniRule"/>
</dbReference>
<comment type="subcellular location">
    <subcellularLocation>
        <location evidence="1 16">Cell inner membrane</location>
        <topology evidence="1 16">Multi-pass membrane protein</topology>
    </subcellularLocation>
</comment>
<feature type="binding site" evidence="14">
    <location>
        <begin position="13"/>
        <end position="20"/>
    </location>
    <ligand>
        <name>GTP</name>
        <dbReference type="ChEBI" id="CHEBI:37565"/>
        <label>1</label>
    </ligand>
</feature>
<dbReference type="OrthoDB" id="9809127at2"/>
<dbReference type="GO" id="GO:0005525">
    <property type="term" value="F:GTP binding"/>
    <property type="evidence" value="ECO:0007669"/>
    <property type="project" value="UniProtKB-KW"/>
</dbReference>
<keyword evidence="4 16" id="KW-0410">Iron transport</keyword>
<dbReference type="NCBIfam" id="TIGR00231">
    <property type="entry name" value="small_GTP"/>
    <property type="match status" value="1"/>
</dbReference>
<evidence type="ECO:0000256" key="6">
    <source>
        <dbReference type="ARBA" id="ARBA00022692"/>
    </source>
</evidence>
<dbReference type="NCBIfam" id="NF007105">
    <property type="entry name" value="PRK09554.1"/>
    <property type="match status" value="1"/>
</dbReference>
<evidence type="ECO:0000256" key="7">
    <source>
        <dbReference type="ARBA" id="ARBA00022741"/>
    </source>
</evidence>
<comment type="function">
    <text evidence="16">Probable transporter of a GTP-driven Fe(2+) uptake system.</text>
</comment>
<keyword evidence="5" id="KW-0997">Cell inner membrane</keyword>
<keyword evidence="6 16" id="KW-0812">Transmembrane</keyword>
<dbReference type="Pfam" id="PF07670">
    <property type="entry name" value="Gate"/>
    <property type="match status" value="2"/>
</dbReference>
<keyword evidence="15" id="KW-0479">Metal-binding</keyword>
<keyword evidence="9 16" id="KW-0408">Iron</keyword>
<dbReference type="Pfam" id="PF02421">
    <property type="entry name" value="FeoB_N"/>
    <property type="match status" value="1"/>
</dbReference>
<feature type="transmembrane region" description="Helical" evidence="16">
    <location>
        <begin position="463"/>
        <end position="483"/>
    </location>
</feature>
<keyword evidence="12 16" id="KW-0472">Membrane</keyword>
<evidence type="ECO:0000256" key="11">
    <source>
        <dbReference type="ARBA" id="ARBA00023134"/>
    </source>
</evidence>
<feature type="binding site" evidence="15">
    <location>
        <position position="24"/>
    </location>
    <ligand>
        <name>Mg(2+)</name>
        <dbReference type="ChEBI" id="CHEBI:18420"/>
        <label>2</label>
    </ligand>
</feature>
<evidence type="ECO:0000256" key="1">
    <source>
        <dbReference type="ARBA" id="ARBA00004429"/>
    </source>
</evidence>
<evidence type="ECO:0000256" key="2">
    <source>
        <dbReference type="ARBA" id="ARBA00022448"/>
    </source>
</evidence>
<feature type="transmembrane region" description="Helical" evidence="16">
    <location>
        <begin position="328"/>
        <end position="350"/>
    </location>
</feature>
<feature type="transmembrane region" description="Helical" evidence="16">
    <location>
        <begin position="292"/>
        <end position="316"/>
    </location>
</feature>
<evidence type="ECO:0000256" key="14">
    <source>
        <dbReference type="PIRSR" id="PIRSR603373-1"/>
    </source>
</evidence>
<keyword evidence="8 16" id="KW-1133">Transmembrane helix</keyword>
<dbReference type="KEGG" id="tsy:THSYN_12840"/>
<evidence type="ECO:0000256" key="13">
    <source>
        <dbReference type="NCBIfam" id="TIGR00437"/>
    </source>
</evidence>
<feature type="binding site" evidence="15">
    <location>
        <position position="27"/>
    </location>
    <ligand>
        <name>Mg(2+)</name>
        <dbReference type="ChEBI" id="CHEBI:18420"/>
        <label>2</label>
    </ligand>
</feature>
<keyword evidence="3" id="KW-1003">Cell membrane</keyword>
<dbReference type="CDD" id="cd01879">
    <property type="entry name" value="FeoB"/>
    <property type="match status" value="1"/>
</dbReference>
<dbReference type="InterPro" id="IPR005225">
    <property type="entry name" value="Small_GTP-bd"/>
</dbReference>
<dbReference type="InterPro" id="IPR011642">
    <property type="entry name" value="Gate_dom"/>
</dbReference>
<dbReference type="InterPro" id="IPR041069">
    <property type="entry name" value="FeoB_Cyto"/>
</dbReference>
<dbReference type="GO" id="GO:0046872">
    <property type="term" value="F:metal ion binding"/>
    <property type="evidence" value="ECO:0007669"/>
    <property type="project" value="UniProtKB-KW"/>
</dbReference>
<feature type="binding site" evidence="14">
    <location>
        <begin position="59"/>
        <end position="62"/>
    </location>
    <ligand>
        <name>GTP</name>
        <dbReference type="ChEBI" id="CHEBI:37565"/>
        <label>1</label>
    </ligand>
</feature>
<dbReference type="NCBIfam" id="TIGR00437">
    <property type="entry name" value="feoB"/>
    <property type="match status" value="1"/>
</dbReference>
<dbReference type="GO" id="GO:0005886">
    <property type="term" value="C:plasma membrane"/>
    <property type="evidence" value="ECO:0007669"/>
    <property type="project" value="UniProtKB-SubCell"/>
</dbReference>
<dbReference type="Pfam" id="PF17910">
    <property type="entry name" value="FeoB_Cyto"/>
    <property type="match status" value="1"/>
</dbReference>
<evidence type="ECO:0000259" key="17">
    <source>
        <dbReference type="PROSITE" id="PS51711"/>
    </source>
</evidence>
<evidence type="ECO:0000256" key="16">
    <source>
        <dbReference type="RuleBase" id="RU362098"/>
    </source>
</evidence>
<evidence type="ECO:0000313" key="19">
    <source>
        <dbReference type="Proteomes" id="UP000232638"/>
    </source>
</evidence>
<feature type="transmembrane region" description="Helical" evidence="16">
    <location>
        <begin position="431"/>
        <end position="457"/>
    </location>
</feature>
<evidence type="ECO:0000256" key="15">
    <source>
        <dbReference type="PIRSR" id="PIRSR603373-2"/>
    </source>
</evidence>
<gene>
    <name evidence="18" type="ORF">THSYN_12840</name>
</gene>
<dbReference type="Gene3D" id="1.10.287.1770">
    <property type="match status" value="1"/>
</dbReference>
<dbReference type="FunFam" id="3.40.50.300:FF:000426">
    <property type="entry name" value="Ferrous iron transport protein B"/>
    <property type="match status" value="1"/>
</dbReference>
<feature type="transmembrane region" description="Helical" evidence="16">
    <location>
        <begin position="357"/>
        <end position="377"/>
    </location>
</feature>
<feature type="binding site" evidence="14">
    <location>
        <begin position="38"/>
        <end position="42"/>
    </location>
    <ligand>
        <name>GTP</name>
        <dbReference type="ChEBI" id="CHEBI:37565"/>
        <label>1</label>
    </ligand>
</feature>
<evidence type="ECO:0000313" key="18">
    <source>
        <dbReference type="EMBL" id="AUB81760.1"/>
    </source>
</evidence>
<dbReference type="EMBL" id="CP020370">
    <property type="protein sequence ID" value="AUB81760.1"/>
    <property type="molecule type" value="Genomic_DNA"/>
</dbReference>
<keyword evidence="15" id="KW-0460">Magnesium</keyword>
<accession>A0A2K8U844</accession>
<feature type="transmembrane region" description="Helical" evidence="16">
    <location>
        <begin position="712"/>
        <end position="733"/>
    </location>
</feature>
<dbReference type="InterPro" id="IPR030389">
    <property type="entry name" value="G_FEOB_dom"/>
</dbReference>
<evidence type="ECO:0000256" key="3">
    <source>
        <dbReference type="ARBA" id="ARBA00022475"/>
    </source>
</evidence>
<keyword evidence="2 16" id="KW-0813">Transport</keyword>
<name>A0A2K8U844_9GAMM</name>
<feature type="transmembrane region" description="Helical" evidence="16">
    <location>
        <begin position="745"/>
        <end position="767"/>
    </location>
</feature>
<dbReference type="PANTHER" id="PTHR43185:SF1">
    <property type="entry name" value="FE(2+) TRANSPORTER FEOB"/>
    <property type="match status" value="1"/>
</dbReference>
<comment type="similarity">
    <text evidence="16">Belongs to the TRAFAC class TrmE-Era-EngA-EngB-Septin-like GTPase superfamily. FeoB GTPase (TC 9.A.8) family.</text>
</comment>
<dbReference type="InterPro" id="IPR003373">
    <property type="entry name" value="Fe2_transport_prot-B"/>
</dbReference>
<sequence>MSAHPEFTIGVVGNPNCGKTTLFNALTGARQRVGNWPGVTVERKTGRYRFEGVDFNLVDLPGTYSLDVIAAGTDQDVSLDERIARDFVHAREADLILNILDASSLERNLYLTTQLIEMGRPLVLALNMIDVARDHGLRIDVDELARQLGCPVVPVSAAGGEGLDHLKQVVLAAVQAPPVATAQVVYGETLESAMAVLLPRLTPIAAAAGDPPRWLAARLLEGDDLVRGLVGEAVSPAEVRSLLGEQADDVDILLADARYGFAHGLTHATVVQTGQASRDLSDAIDRVILNRVLGIPIFLAVMYLLFMFTINIGGAFIDFFDQAADTLFVAGTAHILTGLGAPAWLTLLLAEGLGGGLRVVATFIPIIGFLYIFLSALEDSGYMARAAFVMDRFMRAIGLPGKSFVPLLVGFGCNVPAIMATRTLENHRDRILTILMAPFMSCGARLPVYALFAAAFFPVGGQNVVFGLYLIGIAVAVLTGFVMKLTLLKGESTPFVMELPPYHLPRVKGVVMRTWERTQGFVVGAGRVIVPMVLVITVFNSLGTDGSYGNQGSDRSVLAALGRTAAPAFSPMGLNADNWPATVGIFTGILAKEAVVGTLDATYSALGAAAAGAAPPPPPFSLWGGLQAAVATIPANLGQALGNWGDPLGLDLGNLNDTQEAAARQSVKSGTFGAMAARFDGAAGAFAYLLFILLYAPCTAAVAAIWRESSPGWTLFAVGWTTGLGYAIATIFYQGAIFARNPASSAAWIAAMVGLFIAAVVLMRVLADRVGPGRGLDPGQPLIKGV</sequence>
<dbReference type="InterPro" id="IPR027417">
    <property type="entry name" value="P-loop_NTPase"/>
</dbReference>
<dbReference type="Pfam" id="PF07664">
    <property type="entry name" value="FeoB_C"/>
    <property type="match status" value="1"/>
</dbReference>
<dbReference type="PANTHER" id="PTHR43185">
    <property type="entry name" value="FERROUS IRON TRANSPORT PROTEIN B"/>
    <property type="match status" value="1"/>
</dbReference>
<evidence type="ECO:0000256" key="4">
    <source>
        <dbReference type="ARBA" id="ARBA00022496"/>
    </source>
</evidence>
<keyword evidence="7 14" id="KW-0547">Nucleotide-binding</keyword>
<dbReference type="Gene3D" id="3.40.50.300">
    <property type="entry name" value="P-loop containing nucleotide triphosphate hydrolases"/>
    <property type="match status" value="1"/>
</dbReference>
<protein>
    <recommendedName>
        <fullName evidence="13 16">Ferrous iron transport protein B</fullName>
    </recommendedName>
</protein>
<reference evidence="18 19" key="1">
    <citation type="submission" date="2017-03" db="EMBL/GenBank/DDBJ databases">
        <title>Complete genome sequence of Candidatus 'Thiodictyon syntrophicum' sp. nov. strain Cad16T, a photolithoautotroph purple sulfur bacterium isolated from an alpine meromictic lake.</title>
        <authorList>
            <person name="Luedin S.M."/>
            <person name="Pothier J.F."/>
            <person name="Danza F."/>
            <person name="Storelli N."/>
            <person name="Wittwer M."/>
            <person name="Tonolla M."/>
        </authorList>
    </citation>
    <scope>NUCLEOTIDE SEQUENCE [LARGE SCALE GENOMIC DNA]</scope>
    <source>
        <strain evidence="18 19">Cad16T</strain>
    </source>
</reference>
<feature type="transmembrane region" description="Helical" evidence="16">
    <location>
        <begin position="685"/>
        <end position="706"/>
    </location>
</feature>
<feature type="transmembrane region" description="Helical" evidence="16">
    <location>
        <begin position="397"/>
        <end position="419"/>
    </location>
</feature>
<feature type="domain" description="FeoB-type G" evidence="17">
    <location>
        <begin position="6"/>
        <end position="176"/>
    </location>
</feature>
<evidence type="ECO:0000256" key="12">
    <source>
        <dbReference type="ARBA" id="ARBA00023136"/>
    </source>
</evidence>
<dbReference type="InterPro" id="IPR011640">
    <property type="entry name" value="Fe2_transport_prot_B_C"/>
</dbReference>
<dbReference type="Proteomes" id="UP000232638">
    <property type="component" value="Chromosome"/>
</dbReference>
<keyword evidence="19" id="KW-1185">Reference proteome</keyword>
<dbReference type="RefSeq" id="WP_100919517.1">
    <property type="nucleotide sequence ID" value="NZ_CP020370.1"/>
</dbReference>
<keyword evidence="11 14" id="KW-0342">GTP-binding</keyword>
<evidence type="ECO:0000256" key="8">
    <source>
        <dbReference type="ARBA" id="ARBA00022989"/>
    </source>
</evidence>
<dbReference type="InterPro" id="IPR050860">
    <property type="entry name" value="FeoB_GTPase"/>
</dbReference>
<feature type="binding site" evidence="14">
    <location>
        <begin position="156"/>
        <end position="158"/>
    </location>
    <ligand>
        <name>GTP</name>
        <dbReference type="ChEBI" id="CHEBI:37565"/>
        <label>1</label>
    </ligand>
</feature>
<proteinExistence type="inferred from homology"/>
<evidence type="ECO:0000256" key="9">
    <source>
        <dbReference type="ARBA" id="ARBA00023004"/>
    </source>
</evidence>
<feature type="binding site" evidence="15">
    <location>
        <position position="25"/>
    </location>
    <ligand>
        <name>Mg(2+)</name>
        <dbReference type="ChEBI" id="CHEBI:18420"/>
        <label>2</label>
    </ligand>
</feature>
<dbReference type="SUPFAM" id="SSF52540">
    <property type="entry name" value="P-loop containing nucleoside triphosphate hydrolases"/>
    <property type="match status" value="1"/>
</dbReference>
<evidence type="ECO:0000256" key="5">
    <source>
        <dbReference type="ARBA" id="ARBA00022519"/>
    </source>
</evidence>
<dbReference type="PROSITE" id="PS51711">
    <property type="entry name" value="G_FEOB"/>
    <property type="match status" value="1"/>
</dbReference>
<organism evidence="18 19">
    <name type="scientific">Candidatus Thiodictyon syntrophicum</name>
    <dbReference type="NCBI Taxonomy" id="1166950"/>
    <lineage>
        <taxon>Bacteria</taxon>
        <taxon>Pseudomonadati</taxon>
        <taxon>Pseudomonadota</taxon>
        <taxon>Gammaproteobacteria</taxon>
        <taxon>Chromatiales</taxon>
        <taxon>Chromatiaceae</taxon>
        <taxon>Thiodictyon</taxon>
    </lineage>
</organism>
<feature type="binding site" evidence="15">
    <location>
        <position position="28"/>
    </location>
    <ligand>
        <name>Mg(2+)</name>
        <dbReference type="ChEBI" id="CHEBI:18420"/>
        <label>2</label>
    </ligand>
</feature>